<organism evidence="3 4">
    <name type="scientific">Paracoccus albicereus</name>
    <dbReference type="NCBI Taxonomy" id="2922394"/>
    <lineage>
        <taxon>Bacteria</taxon>
        <taxon>Pseudomonadati</taxon>
        <taxon>Pseudomonadota</taxon>
        <taxon>Alphaproteobacteria</taxon>
        <taxon>Rhodobacterales</taxon>
        <taxon>Paracoccaceae</taxon>
        <taxon>Paracoccus</taxon>
    </lineage>
</organism>
<evidence type="ECO:0000313" key="3">
    <source>
        <dbReference type="EMBL" id="MCQ0969129.1"/>
    </source>
</evidence>
<feature type="domain" description="DUF305" evidence="2">
    <location>
        <begin position="46"/>
        <end position="99"/>
    </location>
</feature>
<dbReference type="EMBL" id="JAKZEU010000001">
    <property type="protein sequence ID" value="MCQ0969129.1"/>
    <property type="molecule type" value="Genomic_DNA"/>
</dbReference>
<dbReference type="InterPro" id="IPR012347">
    <property type="entry name" value="Ferritin-like"/>
</dbReference>
<dbReference type="Gene3D" id="1.20.1260.10">
    <property type="match status" value="1"/>
</dbReference>
<dbReference type="InterPro" id="IPR005183">
    <property type="entry name" value="DUF305_CopM-like"/>
</dbReference>
<gene>
    <name evidence="3" type="ORF">MLD63_01600</name>
</gene>
<sequence>MAAPAETSAGDGAPPARALSDADQAFKAAMEKMHEGMAIELSGDPDVDFARGMIAHHQGAIDMANVLLDHGDDPDMRALAEEIIAAQEAEIATMQAWLKVNAPSN</sequence>
<dbReference type="PANTHER" id="PTHR36933">
    <property type="entry name" value="SLL0788 PROTEIN"/>
    <property type="match status" value="1"/>
</dbReference>
<dbReference type="Proteomes" id="UP001203945">
    <property type="component" value="Unassembled WGS sequence"/>
</dbReference>
<dbReference type="PANTHER" id="PTHR36933:SF1">
    <property type="entry name" value="SLL0788 PROTEIN"/>
    <property type="match status" value="1"/>
</dbReference>
<evidence type="ECO:0000256" key="1">
    <source>
        <dbReference type="SAM" id="MobiDB-lite"/>
    </source>
</evidence>
<dbReference type="Pfam" id="PF03713">
    <property type="entry name" value="DUF305"/>
    <property type="match status" value="1"/>
</dbReference>
<reference evidence="3 4" key="1">
    <citation type="submission" date="2022-03" db="EMBL/GenBank/DDBJ databases">
        <authorList>
            <person name="He Y."/>
        </authorList>
    </citation>
    <scope>NUCLEOTIDE SEQUENCE [LARGE SCALE GENOMIC DNA]</scope>
    <source>
        <strain evidence="3 4">TK19116</strain>
        <plasmid evidence="3">unnamed1</plasmid>
    </source>
</reference>
<proteinExistence type="predicted"/>
<keyword evidence="3" id="KW-0614">Plasmid</keyword>
<comment type="caution">
    <text evidence="3">The sequence shown here is derived from an EMBL/GenBank/DDBJ whole genome shotgun (WGS) entry which is preliminary data.</text>
</comment>
<protein>
    <submittedName>
        <fullName evidence="3">DUF305 domain-containing protein</fullName>
    </submittedName>
</protein>
<accession>A0ABT1MM04</accession>
<geneLocation type="plasmid" evidence="3">
    <name>unnamed1</name>
</geneLocation>
<feature type="region of interest" description="Disordered" evidence="1">
    <location>
        <begin position="1"/>
        <end position="22"/>
    </location>
</feature>
<evidence type="ECO:0000259" key="2">
    <source>
        <dbReference type="Pfam" id="PF03713"/>
    </source>
</evidence>
<keyword evidence="4" id="KW-1185">Reference proteome</keyword>
<evidence type="ECO:0000313" key="4">
    <source>
        <dbReference type="Proteomes" id="UP001203945"/>
    </source>
</evidence>
<name>A0ABT1MM04_9RHOB</name>